<dbReference type="EMBL" id="JABELV010000273">
    <property type="protein sequence ID" value="KAG7527518.1"/>
    <property type="molecule type" value="Genomic_DNA"/>
</dbReference>
<organism evidence="2 3">
    <name type="scientific">Filobasidium floriforme</name>
    <dbReference type="NCBI Taxonomy" id="5210"/>
    <lineage>
        <taxon>Eukaryota</taxon>
        <taxon>Fungi</taxon>
        <taxon>Dikarya</taxon>
        <taxon>Basidiomycota</taxon>
        <taxon>Agaricomycotina</taxon>
        <taxon>Tremellomycetes</taxon>
        <taxon>Filobasidiales</taxon>
        <taxon>Filobasidiaceae</taxon>
        <taxon>Filobasidium</taxon>
    </lineage>
</organism>
<keyword evidence="3" id="KW-1185">Reference proteome</keyword>
<comment type="caution">
    <text evidence="2">The sequence shown here is derived from an EMBL/GenBank/DDBJ whole genome shotgun (WGS) entry which is preliminary data.</text>
</comment>
<reference evidence="2" key="1">
    <citation type="submission" date="2020-04" db="EMBL/GenBank/DDBJ databases">
        <title>Analysis of mating type loci in Filobasidium floriforme.</title>
        <authorList>
            <person name="Nowrousian M."/>
        </authorList>
    </citation>
    <scope>NUCLEOTIDE SEQUENCE</scope>
    <source>
        <strain evidence="2">CBS 6242</strain>
    </source>
</reference>
<gene>
    <name evidence="2" type="ORF">FFLO_06849</name>
</gene>
<feature type="region of interest" description="Disordered" evidence="1">
    <location>
        <begin position="1"/>
        <end position="263"/>
    </location>
</feature>
<sequence length="263" mass="27315">MTPPIKLDTVHPSWTIGRKSPVVTTPPAVAPIAAASTTIATPTSTSKPIPTGPNPVQPPASTSKPKLPPTGPASISIRRPASTANPVSGRPSGFSIRDSANRSTSNNAGDKRPGPSLLGRLAESTPKRKREQEPIASPVKTPSLASRLGIHLPGSVTPTHEQDHNRKKQKSDRDRSGRSDRAPTPPSRTGAIPNLLARMNSSGPTPNRPVPTPAERPISPAIPSDGVQRRGRGWANAGIDLAPSAPATGGFSIRGRTPSSATK</sequence>
<dbReference type="Proteomes" id="UP000812966">
    <property type="component" value="Unassembled WGS sequence"/>
</dbReference>
<proteinExistence type="predicted"/>
<evidence type="ECO:0000313" key="3">
    <source>
        <dbReference type="Proteomes" id="UP000812966"/>
    </source>
</evidence>
<feature type="compositionally biased region" description="Basic and acidic residues" evidence="1">
    <location>
        <begin position="171"/>
        <end position="181"/>
    </location>
</feature>
<dbReference type="AlphaFoldDB" id="A0A8K0JE33"/>
<evidence type="ECO:0000313" key="2">
    <source>
        <dbReference type="EMBL" id="KAG7527518.1"/>
    </source>
</evidence>
<name>A0A8K0JE33_9TREE</name>
<feature type="compositionally biased region" description="Low complexity" evidence="1">
    <location>
        <begin position="19"/>
        <end position="49"/>
    </location>
</feature>
<evidence type="ECO:0000256" key="1">
    <source>
        <dbReference type="SAM" id="MobiDB-lite"/>
    </source>
</evidence>
<protein>
    <submittedName>
        <fullName evidence="2">Uncharacterized protein</fullName>
    </submittedName>
</protein>
<accession>A0A8K0JE33</accession>